<evidence type="ECO:0000256" key="4">
    <source>
        <dbReference type="ARBA" id="ARBA00024201"/>
    </source>
</evidence>
<dbReference type="GO" id="GO:0006826">
    <property type="term" value="P:iron ion transport"/>
    <property type="evidence" value="ECO:0007669"/>
    <property type="project" value="InterPro"/>
</dbReference>
<dbReference type="Proteomes" id="UP000184517">
    <property type="component" value="Unassembled WGS sequence"/>
</dbReference>
<dbReference type="STRING" id="1122206.SAMN02745753_00300"/>
<dbReference type="AlphaFoldDB" id="A0A1M4TIU7"/>
<comment type="similarity">
    <text evidence="4">Belongs to the Fes family.</text>
</comment>
<evidence type="ECO:0000256" key="3">
    <source>
        <dbReference type="ARBA" id="ARBA00022801"/>
    </source>
</evidence>
<dbReference type="NCBIfam" id="NF007758">
    <property type="entry name" value="PRK10439.1"/>
    <property type="match status" value="1"/>
</dbReference>
<dbReference type="PANTHER" id="PTHR48098">
    <property type="entry name" value="ENTEROCHELIN ESTERASE-RELATED"/>
    <property type="match status" value="1"/>
</dbReference>
<dbReference type="InterPro" id="IPR021764">
    <property type="entry name" value="Enterochelin_esterase_N"/>
</dbReference>
<evidence type="ECO:0000256" key="1">
    <source>
        <dbReference type="ARBA" id="ARBA00004496"/>
    </source>
</evidence>
<dbReference type="Pfam" id="PF11806">
    <property type="entry name" value="Enterochelin_N"/>
    <property type="match status" value="1"/>
</dbReference>
<dbReference type="GO" id="GO:0008849">
    <property type="term" value="F:enterochelin esterase activity"/>
    <property type="evidence" value="ECO:0007669"/>
    <property type="project" value="InterPro"/>
</dbReference>
<dbReference type="InterPro" id="IPR000801">
    <property type="entry name" value="Esterase-like"/>
</dbReference>
<gene>
    <name evidence="6" type="ORF">SAMN02745753_00300</name>
</gene>
<evidence type="ECO:0000259" key="5">
    <source>
        <dbReference type="Pfam" id="PF11806"/>
    </source>
</evidence>
<feature type="domain" description="Enterochelin esterase N-terminal" evidence="5">
    <location>
        <begin position="57"/>
        <end position="185"/>
    </location>
</feature>
<dbReference type="OrthoDB" id="9775130at2"/>
<protein>
    <submittedName>
        <fullName evidence="6">Enterochelin esterase</fullName>
    </submittedName>
</protein>
<dbReference type="EMBL" id="FQVF01000002">
    <property type="protein sequence ID" value="SHE44390.1"/>
    <property type="molecule type" value="Genomic_DNA"/>
</dbReference>
<comment type="subcellular location">
    <subcellularLocation>
        <location evidence="1">Cytoplasm</location>
    </subcellularLocation>
</comment>
<dbReference type="InterPro" id="IPR050583">
    <property type="entry name" value="Mycobacterial_A85_antigen"/>
</dbReference>
<dbReference type="GO" id="GO:0005737">
    <property type="term" value="C:cytoplasm"/>
    <property type="evidence" value="ECO:0007669"/>
    <property type="project" value="UniProtKB-SubCell"/>
</dbReference>
<dbReference type="Pfam" id="PF00756">
    <property type="entry name" value="Esterase"/>
    <property type="match status" value="1"/>
</dbReference>
<dbReference type="PANTHER" id="PTHR48098:SF3">
    <property type="entry name" value="IRON(III) ENTEROBACTIN ESTERASE"/>
    <property type="match status" value="1"/>
</dbReference>
<keyword evidence="2" id="KW-0963">Cytoplasm</keyword>
<accession>A0A1M4TIU7</accession>
<dbReference type="InterPro" id="IPR029058">
    <property type="entry name" value="AB_hydrolase_fold"/>
</dbReference>
<evidence type="ECO:0000313" key="6">
    <source>
        <dbReference type="EMBL" id="SHE44390.1"/>
    </source>
</evidence>
<dbReference type="InterPro" id="IPR014756">
    <property type="entry name" value="Ig_E-set"/>
</dbReference>
<dbReference type="GO" id="GO:0005506">
    <property type="term" value="F:iron ion binding"/>
    <property type="evidence" value="ECO:0007669"/>
    <property type="project" value="InterPro"/>
</dbReference>
<evidence type="ECO:0000313" key="7">
    <source>
        <dbReference type="Proteomes" id="UP000184517"/>
    </source>
</evidence>
<keyword evidence="3" id="KW-0378">Hydrolase</keyword>
<proteinExistence type="inferred from homology"/>
<reference evidence="7" key="1">
    <citation type="submission" date="2016-11" db="EMBL/GenBank/DDBJ databases">
        <authorList>
            <person name="Varghese N."/>
            <person name="Submissions S."/>
        </authorList>
    </citation>
    <scope>NUCLEOTIDE SEQUENCE [LARGE SCALE GENOMIC DNA]</scope>
    <source>
        <strain evidence="7">DSM 16579</strain>
    </source>
</reference>
<dbReference type="InterPro" id="IPR013783">
    <property type="entry name" value="Ig-like_fold"/>
</dbReference>
<sequence length="444" mass="48998">MNVFVEEIELIESTGLPQLLCSFLLPKSQIGSSKWWKDVHAIGAPFIKVKNPQTSVVLFIWQDPHGTDEKSSIASVLLDVNSITDHHSWEPVCLHRISGTDVWFGQLTVDSKWRGSYSFIPIEENQLPDLVLQAGDSSREAQRAWWMSVAGNQIPDPLNPLPVLSSGWGISSPLHLPKAATELGWQEWDRGELNAISASRVNSIDWSSKELGNQRTAWLFSTATSDAPLVILLDGQKWGAPSGTLSVLQYLTDTSKIAPAHYLLVPSIDGLTRWKELSCHHPFWQSLLDELLPIVTSILAKDDCSATDFLVAGQSLGGLSALYAGITFSDVFSKVISLSGSFWWPDKDRMVDPDNVIASKPIPADSLAEQILNDRVSVSHLKVYQSVGTGEEDMCVYNEQTRQAIKGKGGCVRYEVFCGGHDWLSWRSGLIKGLLFLIPADMAD</sequence>
<name>A0A1M4TIU7_9GAMM</name>
<dbReference type="SUPFAM" id="SSF53474">
    <property type="entry name" value="alpha/beta-Hydrolases"/>
    <property type="match status" value="1"/>
</dbReference>
<evidence type="ECO:0000256" key="2">
    <source>
        <dbReference type="ARBA" id="ARBA00022490"/>
    </source>
</evidence>
<dbReference type="Gene3D" id="3.40.50.1820">
    <property type="entry name" value="alpha/beta hydrolase"/>
    <property type="match status" value="1"/>
</dbReference>
<dbReference type="SUPFAM" id="SSF81296">
    <property type="entry name" value="E set domains"/>
    <property type="match status" value="1"/>
</dbReference>
<dbReference type="Gene3D" id="2.60.40.10">
    <property type="entry name" value="Immunoglobulins"/>
    <property type="match status" value="1"/>
</dbReference>
<keyword evidence="7" id="KW-1185">Reference proteome</keyword>
<organism evidence="6 7">
    <name type="scientific">Marinomonas polaris DSM 16579</name>
    <dbReference type="NCBI Taxonomy" id="1122206"/>
    <lineage>
        <taxon>Bacteria</taxon>
        <taxon>Pseudomonadati</taxon>
        <taxon>Pseudomonadota</taxon>
        <taxon>Gammaproteobacteria</taxon>
        <taxon>Oceanospirillales</taxon>
        <taxon>Oceanospirillaceae</taxon>
        <taxon>Marinomonas</taxon>
    </lineage>
</organism>